<evidence type="ECO:0000256" key="1">
    <source>
        <dbReference type="SAM" id="MobiDB-lite"/>
    </source>
</evidence>
<dbReference type="InterPro" id="IPR001214">
    <property type="entry name" value="SET_dom"/>
</dbReference>
<dbReference type="PROSITE" id="PS50280">
    <property type="entry name" value="SET"/>
    <property type="match status" value="1"/>
</dbReference>
<dbReference type="CDD" id="cd20071">
    <property type="entry name" value="SET_SMYD"/>
    <property type="match status" value="1"/>
</dbReference>
<protein>
    <recommendedName>
        <fullName evidence="2">SET domain-containing protein</fullName>
    </recommendedName>
</protein>
<dbReference type="EMBL" id="OZ019905">
    <property type="protein sequence ID" value="CAK9202098.1"/>
    <property type="molecule type" value="Genomic_DNA"/>
</dbReference>
<dbReference type="InterPro" id="IPR044237">
    <property type="entry name" value="ATXR2-like"/>
</dbReference>
<keyword evidence="4" id="KW-1185">Reference proteome</keyword>
<accession>A0ABP0TQV3</accession>
<reference evidence="3" key="1">
    <citation type="submission" date="2024-02" db="EMBL/GenBank/DDBJ databases">
        <authorList>
            <consortium name="ELIXIR-Norway"/>
            <consortium name="Elixir Norway"/>
        </authorList>
    </citation>
    <scope>NUCLEOTIDE SEQUENCE</scope>
</reference>
<evidence type="ECO:0000313" key="4">
    <source>
        <dbReference type="Proteomes" id="UP001497512"/>
    </source>
</evidence>
<evidence type="ECO:0000313" key="3">
    <source>
        <dbReference type="EMBL" id="CAK9202098.1"/>
    </source>
</evidence>
<dbReference type="SUPFAM" id="SSF82199">
    <property type="entry name" value="SET domain"/>
    <property type="match status" value="1"/>
</dbReference>
<name>A0ABP0TQV3_9BRYO</name>
<dbReference type="Gene3D" id="2.170.270.10">
    <property type="entry name" value="SET domain"/>
    <property type="match status" value="1"/>
</dbReference>
<feature type="region of interest" description="Disordered" evidence="1">
    <location>
        <begin position="138"/>
        <end position="160"/>
    </location>
</feature>
<sequence length="490" mass="54348">MSFHDAHSSLQDGVHKLLSCPSPCAMQRYYEQLSTSGLGPGLQVRYIGGEMGKGVFAVKDFNEEEVVLQEPMLVGAQHSSNKVNAMVCSYCFRYVGSLELQLARRLLHQEGDSVGDEEGSEKDMDRDEDVGHYMDEEEERDMTSHMDEDNENCGCERSTKPKKALPPEALAALASGGLQLPHVEHFVLPPVVKCKGGCSEDIYCSDACAEAAWEAYHSLLCSGPLSLCKNIDALSSFKQFADETNDIFHIAAQVVAATILRAWKLENEKSGTVAISSSRGISEATMLKAWEPFAMGYKQLWWQTVALPADVEPSNEQEFRNQMKEIAAHSLSLLKQAIYKETFSPLFTLDVYGHIIGMFELNNLEIVVASPVEDYFLYINDLPPEAKAQAGLVTKVYLDALGDDYTAYCQGSAFFALQSCINHSCTPNAKAFKRDQDNDGQAVLLATRHIRRGEEITISYIDEDSSLEERKAALADYGFTCRCLRCLQES</sequence>
<dbReference type="PANTHER" id="PTHR47436:SF1">
    <property type="entry name" value="SET DOMAIN-CONTAINING PROTEIN"/>
    <property type="match status" value="1"/>
</dbReference>
<dbReference type="Proteomes" id="UP001497512">
    <property type="component" value="Chromosome 13"/>
</dbReference>
<evidence type="ECO:0000259" key="2">
    <source>
        <dbReference type="PROSITE" id="PS50280"/>
    </source>
</evidence>
<gene>
    <name evidence="3" type="ORF">CSSPTR1EN2_LOCUS6237</name>
</gene>
<proteinExistence type="predicted"/>
<feature type="domain" description="SET" evidence="2">
    <location>
        <begin position="40"/>
        <end position="461"/>
    </location>
</feature>
<dbReference type="Pfam" id="PF00856">
    <property type="entry name" value="SET"/>
    <property type="match status" value="1"/>
</dbReference>
<dbReference type="PANTHER" id="PTHR47436">
    <property type="entry name" value="HISTONE-LYSINE N-METHYLTRANSFERASE ATXR2"/>
    <property type="match status" value="1"/>
</dbReference>
<organism evidence="3 4">
    <name type="scientific">Sphagnum troendelagicum</name>
    <dbReference type="NCBI Taxonomy" id="128251"/>
    <lineage>
        <taxon>Eukaryota</taxon>
        <taxon>Viridiplantae</taxon>
        <taxon>Streptophyta</taxon>
        <taxon>Embryophyta</taxon>
        <taxon>Bryophyta</taxon>
        <taxon>Sphagnophytina</taxon>
        <taxon>Sphagnopsida</taxon>
        <taxon>Sphagnales</taxon>
        <taxon>Sphagnaceae</taxon>
        <taxon>Sphagnum</taxon>
    </lineage>
</organism>
<dbReference type="InterPro" id="IPR046341">
    <property type="entry name" value="SET_dom_sf"/>
</dbReference>
<dbReference type="SMART" id="SM00317">
    <property type="entry name" value="SET"/>
    <property type="match status" value="1"/>
</dbReference>